<dbReference type="InterPro" id="IPR016181">
    <property type="entry name" value="Acyl_CoA_acyltransferase"/>
</dbReference>
<gene>
    <name evidence="4" type="ORF">GCM10012286_23900</name>
</gene>
<dbReference type="Proteomes" id="UP000656881">
    <property type="component" value="Unassembled WGS sequence"/>
</dbReference>
<evidence type="ECO:0000256" key="1">
    <source>
        <dbReference type="ARBA" id="ARBA00022679"/>
    </source>
</evidence>
<proteinExistence type="predicted"/>
<organism evidence="4 5">
    <name type="scientific">Streptomyces lasiicapitis</name>
    <dbReference type="NCBI Taxonomy" id="1923961"/>
    <lineage>
        <taxon>Bacteria</taxon>
        <taxon>Bacillati</taxon>
        <taxon>Actinomycetota</taxon>
        <taxon>Actinomycetes</taxon>
        <taxon>Kitasatosporales</taxon>
        <taxon>Streptomycetaceae</taxon>
        <taxon>Streptomyces</taxon>
    </lineage>
</organism>
<dbReference type="SUPFAM" id="SSF55729">
    <property type="entry name" value="Acyl-CoA N-acyltransferases (Nat)"/>
    <property type="match status" value="1"/>
</dbReference>
<keyword evidence="1" id="KW-0808">Transferase</keyword>
<keyword evidence="2" id="KW-0012">Acyltransferase</keyword>
<protein>
    <submittedName>
        <fullName evidence="4">N-acetyltransferase</fullName>
    </submittedName>
</protein>
<evidence type="ECO:0000313" key="5">
    <source>
        <dbReference type="Proteomes" id="UP000656881"/>
    </source>
</evidence>
<name>A0ABQ2LRG9_9ACTN</name>
<dbReference type="InterPro" id="IPR000182">
    <property type="entry name" value="GNAT_dom"/>
</dbReference>
<evidence type="ECO:0000313" key="4">
    <source>
        <dbReference type="EMBL" id="GGO42440.1"/>
    </source>
</evidence>
<dbReference type="RefSeq" id="WP_189173914.1">
    <property type="nucleotide sequence ID" value="NZ_BMNG01000005.1"/>
</dbReference>
<dbReference type="PANTHER" id="PTHR43877:SF1">
    <property type="entry name" value="ACETYLTRANSFERASE"/>
    <property type="match status" value="1"/>
</dbReference>
<accession>A0ABQ2LRG9</accession>
<dbReference type="Pfam" id="PF00583">
    <property type="entry name" value="Acetyltransf_1"/>
    <property type="match status" value="1"/>
</dbReference>
<comment type="caution">
    <text evidence="4">The sequence shown here is derived from an EMBL/GenBank/DDBJ whole genome shotgun (WGS) entry which is preliminary data.</text>
</comment>
<dbReference type="InterPro" id="IPR050832">
    <property type="entry name" value="Bact_Acetyltransf"/>
</dbReference>
<reference evidence="5" key="1">
    <citation type="journal article" date="2019" name="Int. J. Syst. Evol. Microbiol.">
        <title>The Global Catalogue of Microorganisms (GCM) 10K type strain sequencing project: providing services to taxonomists for standard genome sequencing and annotation.</title>
        <authorList>
            <consortium name="The Broad Institute Genomics Platform"/>
            <consortium name="The Broad Institute Genome Sequencing Center for Infectious Disease"/>
            <person name="Wu L."/>
            <person name="Ma J."/>
        </authorList>
    </citation>
    <scope>NUCLEOTIDE SEQUENCE [LARGE SCALE GENOMIC DNA]</scope>
    <source>
        <strain evidence="5">CGMCC 4.7349</strain>
    </source>
</reference>
<dbReference type="EMBL" id="BMNG01000005">
    <property type="protein sequence ID" value="GGO42440.1"/>
    <property type="molecule type" value="Genomic_DNA"/>
</dbReference>
<feature type="domain" description="N-acetyltransferase" evidence="3">
    <location>
        <begin position="3"/>
        <end position="160"/>
    </location>
</feature>
<keyword evidence="5" id="KW-1185">Reference proteome</keyword>
<dbReference type="PROSITE" id="PS51186">
    <property type="entry name" value="GNAT"/>
    <property type="match status" value="1"/>
</dbReference>
<sequence>MTASVRRAVAADAGELARLRHLSLTCPAVPWTKPRAVPDGPWVKECEEAIAALLRDQDTVAAFVVDAAPGHMAACAMGLLLPRLPGPSSGKPFNGDISTVATDPEFRGRGYARATVTALMDWMTVSGCKRISLASSPEGEPLYTSLGFTYDDPRMSWRAR</sequence>
<dbReference type="CDD" id="cd04301">
    <property type="entry name" value="NAT_SF"/>
    <property type="match status" value="1"/>
</dbReference>
<dbReference type="PANTHER" id="PTHR43877">
    <property type="entry name" value="AMINOALKYLPHOSPHONATE N-ACETYLTRANSFERASE-RELATED-RELATED"/>
    <property type="match status" value="1"/>
</dbReference>
<evidence type="ECO:0000256" key="2">
    <source>
        <dbReference type="ARBA" id="ARBA00023315"/>
    </source>
</evidence>
<dbReference type="Gene3D" id="3.40.630.30">
    <property type="match status" value="1"/>
</dbReference>
<evidence type="ECO:0000259" key="3">
    <source>
        <dbReference type="PROSITE" id="PS51186"/>
    </source>
</evidence>